<dbReference type="InterPro" id="IPR022673">
    <property type="entry name" value="Hexokinase_C"/>
</dbReference>
<evidence type="ECO:0000259" key="13">
    <source>
        <dbReference type="Pfam" id="PF00349"/>
    </source>
</evidence>
<feature type="domain" description="Hexokinase N-terminal" evidence="13">
    <location>
        <begin position="93"/>
        <end position="298"/>
    </location>
</feature>
<dbReference type="Gene3D" id="3.40.367.20">
    <property type="match status" value="1"/>
</dbReference>
<evidence type="ECO:0000256" key="12">
    <source>
        <dbReference type="RuleBase" id="RU362007"/>
    </source>
</evidence>
<dbReference type="PANTHER" id="PTHR19443:SF16">
    <property type="entry name" value="HEXOKINASE TYPE 1-RELATED"/>
    <property type="match status" value="1"/>
</dbReference>
<feature type="domain" description="Hexokinase C-terminal" evidence="14">
    <location>
        <begin position="307"/>
        <end position="522"/>
    </location>
</feature>
<dbReference type="PRINTS" id="PR00475">
    <property type="entry name" value="HEXOKINASE"/>
</dbReference>
<evidence type="ECO:0000256" key="8">
    <source>
        <dbReference type="ARBA" id="ARBA00023152"/>
    </source>
</evidence>
<dbReference type="GO" id="GO:0006096">
    <property type="term" value="P:glycolytic process"/>
    <property type="evidence" value="ECO:0007669"/>
    <property type="project" value="UniProtKB-UniPathway"/>
</dbReference>
<dbReference type="OrthoDB" id="419537at2759"/>
<dbReference type="UniPathway" id="UPA00242"/>
<comment type="pathway">
    <text evidence="1">Carbohydrate degradation; glycolysis; D-glyceraldehyde 3-phosphate and glycerone phosphate from D-glucose: step 1/4.</text>
</comment>
<evidence type="ECO:0000256" key="2">
    <source>
        <dbReference type="ARBA" id="ARBA00005028"/>
    </source>
</evidence>
<comment type="similarity">
    <text evidence="3 12">Belongs to the hexokinase family.</text>
</comment>
<keyword evidence="8 12" id="KW-0324">Glycolysis</keyword>
<keyword evidence="4 12" id="KW-0808">Transferase</keyword>
<reference evidence="15" key="1">
    <citation type="submission" date="2018-04" db="EMBL/GenBank/DDBJ databases">
        <title>Transcriptome assembly of Sipha flava.</title>
        <authorList>
            <person name="Scully E.D."/>
            <person name="Geib S.M."/>
            <person name="Palmer N.A."/>
            <person name="Koch K."/>
            <person name="Bradshaw J."/>
            <person name="Heng-Moss T."/>
            <person name="Sarath G."/>
        </authorList>
    </citation>
    <scope>NUCLEOTIDE SEQUENCE</scope>
</reference>
<keyword evidence="7 12" id="KW-0067">ATP-binding</keyword>
<evidence type="ECO:0000256" key="10">
    <source>
        <dbReference type="ARBA" id="ARBA00047905"/>
    </source>
</evidence>
<dbReference type="GO" id="GO:0001678">
    <property type="term" value="P:intracellular glucose homeostasis"/>
    <property type="evidence" value="ECO:0007669"/>
    <property type="project" value="InterPro"/>
</dbReference>
<evidence type="ECO:0000256" key="5">
    <source>
        <dbReference type="ARBA" id="ARBA00022741"/>
    </source>
</evidence>
<dbReference type="UniPathway" id="UPA00109">
    <property type="reaction ID" value="UER00180"/>
</dbReference>
<evidence type="ECO:0000256" key="6">
    <source>
        <dbReference type="ARBA" id="ARBA00022777"/>
    </source>
</evidence>
<dbReference type="AlphaFoldDB" id="A0A2S2QQ47"/>
<evidence type="ECO:0000256" key="9">
    <source>
        <dbReference type="ARBA" id="ARBA00044613"/>
    </source>
</evidence>
<dbReference type="GO" id="GO:0008865">
    <property type="term" value="F:fructokinase activity"/>
    <property type="evidence" value="ECO:0007669"/>
    <property type="project" value="TreeGrafter"/>
</dbReference>
<gene>
    <name evidence="15" type="primary">Hex-t2_0</name>
    <name evidence="17" type="synonym">LOC112679664</name>
    <name evidence="15" type="ORF">g.17983</name>
</gene>
<dbReference type="GO" id="GO:0005739">
    <property type="term" value="C:mitochondrion"/>
    <property type="evidence" value="ECO:0007669"/>
    <property type="project" value="TreeGrafter"/>
</dbReference>
<evidence type="ECO:0000256" key="7">
    <source>
        <dbReference type="ARBA" id="ARBA00022840"/>
    </source>
</evidence>
<dbReference type="GO" id="GO:0005829">
    <property type="term" value="C:cytosol"/>
    <property type="evidence" value="ECO:0007669"/>
    <property type="project" value="TreeGrafter"/>
</dbReference>
<evidence type="ECO:0000256" key="1">
    <source>
        <dbReference type="ARBA" id="ARBA00004888"/>
    </source>
</evidence>
<evidence type="ECO:0000313" key="15">
    <source>
        <dbReference type="EMBL" id="MBY79906.1"/>
    </source>
</evidence>
<dbReference type="RefSeq" id="XP_025405339.1">
    <property type="nucleotide sequence ID" value="XM_025549554.1"/>
</dbReference>
<dbReference type="InterPro" id="IPR043129">
    <property type="entry name" value="ATPase_NBD"/>
</dbReference>
<dbReference type="GO" id="GO:0006006">
    <property type="term" value="P:glucose metabolic process"/>
    <property type="evidence" value="ECO:0007669"/>
    <property type="project" value="TreeGrafter"/>
</dbReference>
<dbReference type="GO" id="GO:0004340">
    <property type="term" value="F:glucokinase activity"/>
    <property type="evidence" value="ECO:0007669"/>
    <property type="project" value="TreeGrafter"/>
</dbReference>
<comment type="catalytic activity">
    <reaction evidence="10">
        <text>D-fructose + ATP = D-fructose 6-phosphate + ADP + H(+)</text>
        <dbReference type="Rhea" id="RHEA:16125"/>
        <dbReference type="ChEBI" id="CHEBI:15378"/>
        <dbReference type="ChEBI" id="CHEBI:30616"/>
        <dbReference type="ChEBI" id="CHEBI:37721"/>
        <dbReference type="ChEBI" id="CHEBI:61527"/>
        <dbReference type="ChEBI" id="CHEBI:456216"/>
        <dbReference type="EC" id="2.7.1.1"/>
    </reaction>
    <physiologicalReaction direction="left-to-right" evidence="10">
        <dbReference type="Rhea" id="RHEA:16126"/>
    </physiologicalReaction>
</comment>
<dbReference type="GO" id="GO:0005536">
    <property type="term" value="F:D-glucose binding"/>
    <property type="evidence" value="ECO:0007669"/>
    <property type="project" value="InterPro"/>
</dbReference>
<evidence type="ECO:0000256" key="11">
    <source>
        <dbReference type="ARBA" id="ARBA00048160"/>
    </source>
</evidence>
<evidence type="ECO:0000256" key="4">
    <source>
        <dbReference type="ARBA" id="ARBA00022679"/>
    </source>
</evidence>
<comment type="catalytic activity">
    <reaction evidence="11">
        <text>D-glucose + ATP = D-glucose 6-phosphate + ADP + H(+)</text>
        <dbReference type="Rhea" id="RHEA:17825"/>
        <dbReference type="ChEBI" id="CHEBI:4167"/>
        <dbReference type="ChEBI" id="CHEBI:15378"/>
        <dbReference type="ChEBI" id="CHEBI:30616"/>
        <dbReference type="ChEBI" id="CHEBI:61548"/>
        <dbReference type="ChEBI" id="CHEBI:456216"/>
        <dbReference type="EC" id="2.7.1.1"/>
    </reaction>
    <physiologicalReaction direction="left-to-right" evidence="11">
        <dbReference type="Rhea" id="RHEA:17826"/>
    </physiologicalReaction>
</comment>
<evidence type="ECO:0000313" key="16">
    <source>
        <dbReference type="Proteomes" id="UP000694846"/>
    </source>
</evidence>
<dbReference type="Proteomes" id="UP000694846">
    <property type="component" value="Unplaced"/>
</dbReference>
<reference evidence="17" key="2">
    <citation type="submission" date="2025-04" db="UniProtKB">
        <authorList>
            <consortium name="RefSeq"/>
        </authorList>
    </citation>
    <scope>IDENTIFICATION</scope>
</reference>
<keyword evidence="5 12" id="KW-0547">Nucleotide-binding</keyword>
<name>A0A2S2QQ47_9HEMI</name>
<dbReference type="Pfam" id="PF03727">
    <property type="entry name" value="Hexokinase_2"/>
    <property type="match status" value="1"/>
</dbReference>
<dbReference type="PROSITE" id="PS51748">
    <property type="entry name" value="HEXOKINASE_2"/>
    <property type="match status" value="1"/>
</dbReference>
<evidence type="ECO:0000313" key="17">
    <source>
        <dbReference type="RefSeq" id="XP_025405339.1"/>
    </source>
</evidence>
<protein>
    <recommendedName>
        <fullName evidence="12">Phosphotransferase</fullName>
        <ecNumber evidence="12">2.7.1.-</ecNumber>
    </recommendedName>
</protein>
<dbReference type="GO" id="GO:0005524">
    <property type="term" value="F:ATP binding"/>
    <property type="evidence" value="ECO:0007669"/>
    <property type="project" value="UniProtKB-UniRule"/>
</dbReference>
<dbReference type="PANTHER" id="PTHR19443">
    <property type="entry name" value="HEXOKINASE"/>
    <property type="match status" value="1"/>
</dbReference>
<evidence type="ECO:0000256" key="3">
    <source>
        <dbReference type="ARBA" id="ARBA00009225"/>
    </source>
</evidence>
<dbReference type="SUPFAM" id="SSF53067">
    <property type="entry name" value="Actin-like ATPase domain"/>
    <property type="match status" value="2"/>
</dbReference>
<proteinExistence type="inferred from homology"/>
<dbReference type="EMBL" id="GGMS01010703">
    <property type="protein sequence ID" value="MBY79906.1"/>
    <property type="molecule type" value="Transcribed_RNA"/>
</dbReference>
<sequence length="561" mass="63186">MCFQTLRYYHGLHKAILFAREIPRMVLDVTQNSMWAMGCFRLIASKMSTFTSAAVLRNRLRLIDRVQRQGFLRPPARRISGYGEMFYKRLCAEEIGRKFEVSDDQLLDVQRRMTEAVNKGLGKSTQSASSVKCWDTYIDYPTPATGSFPAPCAFDTPVSPLREFLSLNMSHATRIMVRHTTISPRDRINIKYLERHYPKMKTGSGRQLFDQAAEQLAEFTTAHKVETTDMPLEFTFGFPVQQTSLGQGILYRWTKEFNYRTELVSTNVVDGIRDSLARLNVNMGHVAVINDVTSSLIDMQVAFPNARVGLVVDEGCNCCFVDRVANVRDRRIEGKDAAAINTVVNTEWGAFGENGELDDVRNALDRHMDVVSLQPGKQIFEKLTSGMYMGELVRLFIVSLAKNMILFQGLVTQDMNTEYVLDAEHLVRVESDPRGSYKHVRQVLSGVLGILNPSDMDCALFRYACESITKRSAHLVAAALSSVVQRLHSYDPENVVDIAVRGAMFCQNPKYGLMMMNKLKTLTPYSGMILPEVCCLLSPLRTAQLLAQVKNTKNGNYAPNS</sequence>
<accession>A0A2S2QQ47</accession>
<evidence type="ECO:0000259" key="14">
    <source>
        <dbReference type="Pfam" id="PF03727"/>
    </source>
</evidence>
<organism evidence="15">
    <name type="scientific">Sipha flava</name>
    <name type="common">yellow sugarcane aphid</name>
    <dbReference type="NCBI Taxonomy" id="143950"/>
    <lineage>
        <taxon>Eukaryota</taxon>
        <taxon>Metazoa</taxon>
        <taxon>Ecdysozoa</taxon>
        <taxon>Arthropoda</taxon>
        <taxon>Hexapoda</taxon>
        <taxon>Insecta</taxon>
        <taxon>Pterygota</taxon>
        <taxon>Neoptera</taxon>
        <taxon>Paraneoptera</taxon>
        <taxon>Hemiptera</taxon>
        <taxon>Sternorrhyncha</taxon>
        <taxon>Aphidomorpha</taxon>
        <taxon>Aphidoidea</taxon>
        <taxon>Aphididae</taxon>
        <taxon>Sipha</taxon>
    </lineage>
</organism>
<keyword evidence="6 12" id="KW-0418">Kinase</keyword>
<dbReference type="FunFam" id="3.40.367.20:FF:000020">
    <property type="entry name" value="Hexokinase-1"/>
    <property type="match status" value="1"/>
</dbReference>
<comment type="pathway">
    <text evidence="2">Carbohydrate metabolism; hexose metabolism.</text>
</comment>
<dbReference type="Pfam" id="PF00349">
    <property type="entry name" value="Hexokinase_1"/>
    <property type="match status" value="1"/>
</dbReference>
<dbReference type="InterPro" id="IPR022672">
    <property type="entry name" value="Hexokinase_N"/>
</dbReference>
<dbReference type="InterPro" id="IPR001312">
    <property type="entry name" value="Hexokinase"/>
</dbReference>
<keyword evidence="16" id="KW-1185">Reference proteome</keyword>
<dbReference type="Gene3D" id="3.30.420.40">
    <property type="match status" value="1"/>
</dbReference>
<dbReference type="EC" id="2.7.1.-" evidence="12"/>
<comment type="catalytic activity">
    <reaction evidence="9">
        <text>a D-hexose + ATP = a D-hexose 6-phosphate + ADP + H(+)</text>
        <dbReference type="Rhea" id="RHEA:22740"/>
        <dbReference type="ChEBI" id="CHEBI:4194"/>
        <dbReference type="ChEBI" id="CHEBI:15378"/>
        <dbReference type="ChEBI" id="CHEBI:30616"/>
        <dbReference type="ChEBI" id="CHEBI:229467"/>
        <dbReference type="ChEBI" id="CHEBI:456216"/>
        <dbReference type="EC" id="2.7.1.1"/>
    </reaction>
    <physiologicalReaction direction="left-to-right" evidence="9">
        <dbReference type="Rhea" id="RHEA:22741"/>
    </physiologicalReaction>
</comment>